<accession>A0A9P8NYH9</accession>
<dbReference type="AlphaFoldDB" id="A0A9P8NYH9"/>
<reference evidence="1" key="1">
    <citation type="journal article" date="2021" name="Open Biol.">
        <title>Shared evolutionary footprints suggest mitochondrial oxidative damage underlies multiple complex I losses in fungi.</title>
        <authorList>
            <person name="Schikora-Tamarit M.A."/>
            <person name="Marcet-Houben M."/>
            <person name="Nosek J."/>
            <person name="Gabaldon T."/>
        </authorList>
    </citation>
    <scope>NUCLEOTIDE SEQUENCE</scope>
    <source>
        <strain evidence="1">CBS6075</strain>
    </source>
</reference>
<dbReference type="EMBL" id="JAEUBE010000439">
    <property type="protein sequence ID" value="KAH3661542.1"/>
    <property type="molecule type" value="Genomic_DNA"/>
</dbReference>
<name>A0A9P8NYH9_9ASCO</name>
<gene>
    <name evidence="1" type="ORF">OGAPHI_006390</name>
</gene>
<reference evidence="1" key="2">
    <citation type="submission" date="2021-01" db="EMBL/GenBank/DDBJ databases">
        <authorList>
            <person name="Schikora-Tamarit M.A."/>
        </authorList>
    </citation>
    <scope>NUCLEOTIDE SEQUENCE</scope>
    <source>
        <strain evidence="1">CBS6075</strain>
    </source>
</reference>
<dbReference type="Proteomes" id="UP000769157">
    <property type="component" value="Unassembled WGS sequence"/>
</dbReference>
<dbReference type="RefSeq" id="XP_046058655.1">
    <property type="nucleotide sequence ID" value="XM_046207672.1"/>
</dbReference>
<protein>
    <submittedName>
        <fullName evidence="1">Uncharacterized protein</fullName>
    </submittedName>
</protein>
<organism evidence="1 2">
    <name type="scientific">Ogataea philodendri</name>
    <dbReference type="NCBI Taxonomy" id="1378263"/>
    <lineage>
        <taxon>Eukaryota</taxon>
        <taxon>Fungi</taxon>
        <taxon>Dikarya</taxon>
        <taxon>Ascomycota</taxon>
        <taxon>Saccharomycotina</taxon>
        <taxon>Pichiomycetes</taxon>
        <taxon>Pichiales</taxon>
        <taxon>Pichiaceae</taxon>
        <taxon>Ogataea</taxon>
    </lineage>
</organism>
<sequence length="98" mass="10833">MVRPADAPLWKYPQSYMSWSSESFSKLTLIMSGKIRELKFILGIGNLSVMRGFLLDANTAPLPSGMVKVRKATFDPSALCWISFSWSSIPGSECKVAV</sequence>
<evidence type="ECO:0000313" key="2">
    <source>
        <dbReference type="Proteomes" id="UP000769157"/>
    </source>
</evidence>
<comment type="caution">
    <text evidence="1">The sequence shown here is derived from an EMBL/GenBank/DDBJ whole genome shotgun (WGS) entry which is preliminary data.</text>
</comment>
<keyword evidence="2" id="KW-1185">Reference proteome</keyword>
<evidence type="ECO:0000313" key="1">
    <source>
        <dbReference type="EMBL" id="KAH3661542.1"/>
    </source>
</evidence>
<dbReference type="GeneID" id="70238354"/>
<proteinExistence type="predicted"/>